<sequence length="39" mass="4624">MPPRRRAPQFGTPDFLIHAYLPRTTETPIYNEPPSRFPR</sequence>
<dbReference type="Proteomes" id="UP000517759">
    <property type="component" value="Unassembled WGS sequence"/>
</dbReference>
<comment type="caution">
    <text evidence="1">The sequence shown here is derived from an EMBL/GenBank/DDBJ whole genome shotgun (WGS) entry which is preliminary data.</text>
</comment>
<name>A0A7W6AIU5_9HYPH</name>
<gene>
    <name evidence="1" type="ORF">GGR33_001904</name>
</gene>
<protein>
    <submittedName>
        <fullName evidence="1">Uncharacterized protein</fullName>
    </submittedName>
</protein>
<reference evidence="1 2" key="1">
    <citation type="submission" date="2020-08" db="EMBL/GenBank/DDBJ databases">
        <title>Genomic Encyclopedia of Type Strains, Phase IV (KMG-IV): sequencing the most valuable type-strain genomes for metagenomic binning, comparative biology and taxonomic classification.</title>
        <authorList>
            <person name="Goeker M."/>
        </authorList>
    </citation>
    <scope>NUCLEOTIDE SEQUENCE [LARGE SCALE GENOMIC DNA]</scope>
    <source>
        <strain evidence="1 2">DSM 24105</strain>
    </source>
</reference>
<evidence type="ECO:0000313" key="1">
    <source>
        <dbReference type="EMBL" id="MBB3902409.1"/>
    </source>
</evidence>
<accession>A0A7W6AIU5</accession>
<dbReference type="EMBL" id="JACIDN010000003">
    <property type="protein sequence ID" value="MBB3902409.1"/>
    <property type="molecule type" value="Genomic_DNA"/>
</dbReference>
<evidence type="ECO:0000313" key="2">
    <source>
        <dbReference type="Proteomes" id="UP000517759"/>
    </source>
</evidence>
<proteinExistence type="predicted"/>
<organism evidence="1 2">
    <name type="scientific">Methylobacterium brachythecii</name>
    <dbReference type="NCBI Taxonomy" id="1176177"/>
    <lineage>
        <taxon>Bacteria</taxon>
        <taxon>Pseudomonadati</taxon>
        <taxon>Pseudomonadota</taxon>
        <taxon>Alphaproteobacteria</taxon>
        <taxon>Hyphomicrobiales</taxon>
        <taxon>Methylobacteriaceae</taxon>
        <taxon>Methylobacterium</taxon>
    </lineage>
</organism>
<dbReference type="AlphaFoldDB" id="A0A7W6AIU5"/>